<dbReference type="Gene3D" id="3.40.50.1820">
    <property type="entry name" value="alpha/beta hydrolase"/>
    <property type="match status" value="1"/>
</dbReference>
<dbReference type="InterPro" id="IPR054579">
    <property type="entry name" value="GCE-like_dom"/>
</dbReference>
<dbReference type="InterPro" id="IPR029058">
    <property type="entry name" value="AB_hydrolase_fold"/>
</dbReference>
<comment type="caution">
    <text evidence="6">The sequence shown here is derived from an EMBL/GenBank/DDBJ whole genome shotgun (WGS) entry which is preliminary data.</text>
</comment>
<evidence type="ECO:0000259" key="5">
    <source>
        <dbReference type="Pfam" id="PF22244"/>
    </source>
</evidence>
<feature type="domain" description="4-O-methyl-glucuronoyl methylesterase-like" evidence="5">
    <location>
        <begin position="261"/>
        <end position="415"/>
    </location>
</feature>
<dbReference type="AlphaFoldDB" id="A0A2M9CV17"/>
<reference evidence="6 7" key="1">
    <citation type="submission" date="2017-11" db="EMBL/GenBank/DDBJ databases">
        <title>Genomic Encyclopedia of Archaeal and Bacterial Type Strains, Phase II (KMG-II): From Individual Species to Whole Genera.</title>
        <authorList>
            <person name="Goeker M."/>
        </authorList>
    </citation>
    <scope>NUCLEOTIDE SEQUENCE [LARGE SCALE GENOMIC DNA]</scope>
    <source>
        <strain evidence="6 7">DSM 27268</strain>
    </source>
</reference>
<evidence type="ECO:0000313" key="6">
    <source>
        <dbReference type="EMBL" id="PJJ75638.1"/>
    </source>
</evidence>
<keyword evidence="1" id="KW-0719">Serine esterase</keyword>
<feature type="region of interest" description="Disordered" evidence="4">
    <location>
        <begin position="65"/>
        <end position="92"/>
    </location>
</feature>
<organism evidence="6 7">
    <name type="scientific">Thermoflavifilum aggregans</name>
    <dbReference type="NCBI Taxonomy" id="454188"/>
    <lineage>
        <taxon>Bacteria</taxon>
        <taxon>Pseudomonadati</taxon>
        <taxon>Bacteroidota</taxon>
        <taxon>Chitinophagia</taxon>
        <taxon>Chitinophagales</taxon>
        <taxon>Chitinophagaceae</taxon>
        <taxon>Thermoflavifilum</taxon>
    </lineage>
</organism>
<dbReference type="Pfam" id="PF22244">
    <property type="entry name" value="GCE_fung"/>
    <property type="match status" value="1"/>
</dbReference>
<evidence type="ECO:0000256" key="2">
    <source>
        <dbReference type="ARBA" id="ARBA00022729"/>
    </source>
</evidence>
<proteinExistence type="predicted"/>
<evidence type="ECO:0000256" key="4">
    <source>
        <dbReference type="SAM" id="MobiDB-lite"/>
    </source>
</evidence>
<dbReference type="SUPFAM" id="SSF53474">
    <property type="entry name" value="alpha/beta-Hydrolases"/>
    <property type="match status" value="1"/>
</dbReference>
<keyword evidence="2" id="KW-0732">Signal</keyword>
<evidence type="ECO:0000256" key="3">
    <source>
        <dbReference type="ARBA" id="ARBA00022801"/>
    </source>
</evidence>
<dbReference type="GO" id="GO:0052689">
    <property type="term" value="F:carboxylic ester hydrolase activity"/>
    <property type="evidence" value="ECO:0007669"/>
    <property type="project" value="UniProtKB-KW"/>
</dbReference>
<gene>
    <name evidence="6" type="ORF">BXY57_1219</name>
</gene>
<protein>
    <recommendedName>
        <fullName evidence="5">4-O-methyl-glucuronoyl methylesterase-like domain-containing protein</fullName>
    </recommendedName>
</protein>
<evidence type="ECO:0000256" key="1">
    <source>
        <dbReference type="ARBA" id="ARBA00022487"/>
    </source>
</evidence>
<keyword evidence="7" id="KW-1185">Reference proteome</keyword>
<dbReference type="Proteomes" id="UP000230000">
    <property type="component" value="Unassembled WGS sequence"/>
</dbReference>
<name>A0A2M9CV17_9BACT</name>
<keyword evidence="3" id="KW-0378">Hydrolase</keyword>
<dbReference type="RefSeq" id="WP_211277207.1">
    <property type="nucleotide sequence ID" value="NZ_PGFG01000001.1"/>
</dbReference>
<accession>A0A2M9CV17</accession>
<evidence type="ECO:0000313" key="7">
    <source>
        <dbReference type="Proteomes" id="UP000230000"/>
    </source>
</evidence>
<sequence length="468" mass="52403">MKRFVCRPFWLIFGFTVTCLGVARLHAQQQADTALIRKFREQQQQIYQASARDRQLMLEQLHIDSLRPGYDPNPGSKYPPNTDESRANPYSSLPDPLVCNDGEIVTTPEQWWQKRRPEIIAAFDTCIYGQVPVHTPAVHWQVVEEKRDTQYRIPVYVRQVVGHVDNSLDTAIHVDIQLTLVLPAKVSRPVPVMMEFGFMFPPGFRLPAFMRDSSTPWQQLVLQQGWGYAILNPTSVQEDNGAGLTRGIIGLCNQGRPRKPADWGALRAWAWGASRALDYLETVPQVNARKVGIEGVSRYGKAALVTMAYDQRFAIALIGSSGKGGATLYRRDFGEGMGNLASSAEYHWFCGNFLKYDGPLTASDLPVDAHELIALCAPRPVFISEGSPQVEGNWVDDRGQFMAEVAAGPVYRLLGKKDLGTTEMPPMGTALISGELAFRQHFDGHTDGPNWPWFIQWAHRYLSADGQK</sequence>
<dbReference type="EMBL" id="PGFG01000001">
    <property type="protein sequence ID" value="PJJ75638.1"/>
    <property type="molecule type" value="Genomic_DNA"/>
</dbReference>